<dbReference type="SUPFAM" id="SSF47598">
    <property type="entry name" value="Ribbon-helix-helix"/>
    <property type="match status" value="1"/>
</dbReference>
<organism evidence="1 2">
    <name type="scientific">Candidatus Faecalibacterium faecigallinarum</name>
    <dbReference type="NCBI Taxonomy" id="2838577"/>
    <lineage>
        <taxon>Bacteria</taxon>
        <taxon>Bacillati</taxon>
        <taxon>Bacillota</taxon>
        <taxon>Clostridia</taxon>
        <taxon>Eubacteriales</taxon>
        <taxon>Oscillospiraceae</taxon>
        <taxon>Faecalibacterium</taxon>
    </lineage>
</organism>
<dbReference type="InterPro" id="IPR010985">
    <property type="entry name" value="Ribbon_hlx_hlx"/>
</dbReference>
<reference evidence="1" key="1">
    <citation type="journal article" date="2021" name="PeerJ">
        <title>Extensive microbial diversity within the chicken gut microbiome revealed by metagenomics and culture.</title>
        <authorList>
            <person name="Gilroy R."/>
            <person name="Ravi A."/>
            <person name="Getino M."/>
            <person name="Pursley I."/>
            <person name="Horton D.L."/>
            <person name="Alikhan N.F."/>
            <person name="Baker D."/>
            <person name="Gharbi K."/>
            <person name="Hall N."/>
            <person name="Watson M."/>
            <person name="Adriaenssens E.M."/>
            <person name="Foster-Nyarko E."/>
            <person name="Jarju S."/>
            <person name="Secka A."/>
            <person name="Antonio M."/>
            <person name="Oren A."/>
            <person name="Chaudhuri R.R."/>
            <person name="La Ragione R."/>
            <person name="Hildebrand F."/>
            <person name="Pallen M.J."/>
        </authorList>
    </citation>
    <scope>NUCLEOTIDE SEQUENCE</scope>
    <source>
        <strain evidence="1">ChiSjej5B23-2810</strain>
    </source>
</reference>
<dbReference type="GO" id="GO:0006355">
    <property type="term" value="P:regulation of DNA-templated transcription"/>
    <property type="evidence" value="ECO:0007669"/>
    <property type="project" value="InterPro"/>
</dbReference>
<comment type="caution">
    <text evidence="1">The sequence shown here is derived from an EMBL/GenBank/DDBJ whole genome shotgun (WGS) entry which is preliminary data.</text>
</comment>
<dbReference type="EMBL" id="DWWN01000031">
    <property type="protein sequence ID" value="HJC45222.1"/>
    <property type="molecule type" value="Genomic_DNA"/>
</dbReference>
<name>A0A9D2T3K9_9FIRM</name>
<proteinExistence type="predicted"/>
<dbReference type="Proteomes" id="UP000823906">
    <property type="component" value="Unassembled WGS sequence"/>
</dbReference>
<evidence type="ECO:0000313" key="1">
    <source>
        <dbReference type="EMBL" id="HJC45222.1"/>
    </source>
</evidence>
<evidence type="ECO:0000313" key="2">
    <source>
        <dbReference type="Proteomes" id="UP000823906"/>
    </source>
</evidence>
<gene>
    <name evidence="1" type="ORF">H9703_03675</name>
</gene>
<reference evidence="1" key="2">
    <citation type="submission" date="2021-04" db="EMBL/GenBank/DDBJ databases">
        <authorList>
            <person name="Gilroy R."/>
        </authorList>
    </citation>
    <scope>NUCLEOTIDE SEQUENCE</scope>
    <source>
        <strain evidence="1">ChiSjej5B23-2810</strain>
    </source>
</reference>
<accession>A0A9D2T3K9</accession>
<dbReference type="AlphaFoldDB" id="A0A9D2T3K9"/>
<sequence length="59" mass="6720">MAKFIPRKLEKEVVTIRISADLLETVDRKAAAIDISRNQFVIQCIEYALANMDDEPPKT</sequence>
<protein>
    <submittedName>
        <fullName evidence="1">Ribbon-helix-helix protein, CopG family</fullName>
    </submittedName>
</protein>